<comment type="cofactor">
    <cofactor evidence="1 9">
        <name>FAD</name>
        <dbReference type="ChEBI" id="CHEBI:57692"/>
    </cofactor>
</comment>
<evidence type="ECO:0000256" key="6">
    <source>
        <dbReference type="ARBA" id="ARBA00022857"/>
    </source>
</evidence>
<evidence type="ECO:0000256" key="1">
    <source>
        <dbReference type="ARBA" id="ARBA00001974"/>
    </source>
</evidence>
<sequence length="473" mass="52297">MSNSAADRSQRPMRVAIIGAGPAGVYAADILTKAERDFEVSIDLFDKYPAPYGLIRYGVAPDHPRIKGIVNALHKVMDRGDIRFLGNVHYGKDLTLTDFRHFYDAIIFATGAIKDADMSIPGVELEGSFGGADFVSWYDGHPDVPREWPLDAKEVAVIGNGNVALDVARILSKHADDLLTTEIPDNVYEGLKKSPVTDVHIFGRRGPAQVKFTPLELRELSHSRDVDIVLYPEDFEFDEGSDEQIRSNNQTKTMVNTLTNWLVEEQDTGASRRLHLHFLHSPVEIYEDPANPGKVGGMKFERNELDGTGNARGTGEIVDYPVQAVYRAIGYFGSELPEVGFDSRRGVIPNDGGRVIDESGTPVPGIYTTGWIKRGPVGLIGHTKGDALETIGFLLEDRLGLPAAEEPDEDAIIKLLEDRGVEYTTWEGWLKLDAYEKSLGASYVHPDPATGELVRERVKVVDREEMIRVARGQ</sequence>
<evidence type="ECO:0000313" key="12">
    <source>
        <dbReference type="EMBL" id="QWC09604.1"/>
    </source>
</evidence>
<dbReference type="AlphaFoldDB" id="A0A975R0N1"/>
<feature type="binding site" evidence="9">
    <location>
        <position position="371"/>
    </location>
    <ligand>
        <name>FAD</name>
        <dbReference type="ChEBI" id="CHEBI:57692"/>
    </ligand>
</feature>
<evidence type="ECO:0000313" key="13">
    <source>
        <dbReference type="Proteomes" id="UP000676885"/>
    </source>
</evidence>
<comment type="catalytic activity">
    <reaction evidence="8">
        <text>2 reduced [2Fe-2S]-[ferredoxin] + NADP(+) + H(+) = 2 oxidized [2Fe-2S]-[ferredoxin] + NADPH</text>
        <dbReference type="Rhea" id="RHEA:20125"/>
        <dbReference type="Rhea" id="RHEA-COMP:10000"/>
        <dbReference type="Rhea" id="RHEA-COMP:10001"/>
        <dbReference type="ChEBI" id="CHEBI:15378"/>
        <dbReference type="ChEBI" id="CHEBI:33737"/>
        <dbReference type="ChEBI" id="CHEBI:33738"/>
        <dbReference type="ChEBI" id="CHEBI:57783"/>
        <dbReference type="ChEBI" id="CHEBI:58349"/>
        <dbReference type="EC" id="1.18.1.2"/>
    </reaction>
</comment>
<evidence type="ECO:0000256" key="10">
    <source>
        <dbReference type="PIRSR" id="PIRSR000362-2"/>
    </source>
</evidence>
<evidence type="ECO:0000256" key="3">
    <source>
        <dbReference type="ARBA" id="ARBA00013223"/>
    </source>
</evidence>
<dbReference type="Gene3D" id="3.40.50.720">
    <property type="entry name" value="NAD(P)-binding Rossmann-like Domain"/>
    <property type="match status" value="1"/>
</dbReference>
<feature type="domain" description="FAD/NAD(P)-binding" evidence="11">
    <location>
        <begin position="13"/>
        <end position="183"/>
    </location>
</feature>
<dbReference type="Gene3D" id="3.50.50.60">
    <property type="entry name" value="FAD/NAD(P)-binding domain"/>
    <property type="match status" value="1"/>
</dbReference>
<dbReference type="InterPro" id="IPR021163">
    <property type="entry name" value="Ferredox_Rdtase_adrenod"/>
</dbReference>
<evidence type="ECO:0000256" key="4">
    <source>
        <dbReference type="ARBA" id="ARBA00022630"/>
    </source>
</evidence>
<comment type="similarity">
    <text evidence="2">Belongs to the ferredoxin--NADP reductase type 1 family.</text>
</comment>
<keyword evidence="6 10" id="KW-0521">NADP</keyword>
<organism evidence="12 13">
    <name type="scientific">Arthrobacter jiangjiafuii</name>
    <dbReference type="NCBI Taxonomy" id="2817475"/>
    <lineage>
        <taxon>Bacteria</taxon>
        <taxon>Bacillati</taxon>
        <taxon>Actinomycetota</taxon>
        <taxon>Actinomycetes</taxon>
        <taxon>Micrococcales</taxon>
        <taxon>Micrococcaceae</taxon>
        <taxon>Arthrobacter</taxon>
    </lineage>
</organism>
<accession>A0A975R0N1</accession>
<dbReference type="SUPFAM" id="SSF51971">
    <property type="entry name" value="Nucleotide-binding domain"/>
    <property type="match status" value="1"/>
</dbReference>
<evidence type="ECO:0000259" key="11">
    <source>
        <dbReference type="Pfam" id="PF07992"/>
    </source>
</evidence>
<dbReference type="InterPro" id="IPR055275">
    <property type="entry name" value="Ferredox_Rdtase"/>
</dbReference>
<dbReference type="RefSeq" id="WP_210227823.1">
    <property type="nucleotide sequence ID" value="NZ_CP076022.1"/>
</dbReference>
<evidence type="ECO:0000256" key="7">
    <source>
        <dbReference type="ARBA" id="ARBA00023002"/>
    </source>
</evidence>
<evidence type="ECO:0000256" key="9">
    <source>
        <dbReference type="PIRSR" id="PIRSR000362-1"/>
    </source>
</evidence>
<feature type="binding site" evidence="10">
    <location>
        <begin position="160"/>
        <end position="163"/>
    </location>
    <ligand>
        <name>NADP(+)</name>
        <dbReference type="ChEBI" id="CHEBI:58349"/>
    </ligand>
</feature>
<dbReference type="PANTHER" id="PTHR48467:SF1">
    <property type="entry name" value="GLUTAMATE SYNTHASE 1 [NADH], CHLOROPLASTIC-LIKE"/>
    <property type="match status" value="1"/>
</dbReference>
<keyword evidence="4" id="KW-0285">Flavoprotein</keyword>
<dbReference type="EC" id="1.18.1.2" evidence="3"/>
<evidence type="ECO:0000256" key="8">
    <source>
        <dbReference type="ARBA" id="ARBA00047776"/>
    </source>
</evidence>
<dbReference type="InterPro" id="IPR023753">
    <property type="entry name" value="FAD/NAD-binding_dom"/>
</dbReference>
<keyword evidence="13" id="KW-1185">Reference proteome</keyword>
<proteinExistence type="inferred from homology"/>
<dbReference type="PRINTS" id="PR00419">
    <property type="entry name" value="ADXRDTASE"/>
</dbReference>
<feature type="binding site" evidence="9">
    <location>
        <position position="54"/>
    </location>
    <ligand>
        <name>FAD</name>
        <dbReference type="ChEBI" id="CHEBI:57692"/>
    </ligand>
</feature>
<dbReference type="EMBL" id="CP076022">
    <property type="protein sequence ID" value="QWC09604.1"/>
    <property type="molecule type" value="Genomic_DNA"/>
</dbReference>
<dbReference type="GO" id="GO:0004324">
    <property type="term" value="F:ferredoxin-NADP+ reductase activity"/>
    <property type="evidence" value="ECO:0007669"/>
    <property type="project" value="UniProtKB-EC"/>
</dbReference>
<evidence type="ECO:0000256" key="5">
    <source>
        <dbReference type="ARBA" id="ARBA00022827"/>
    </source>
</evidence>
<feature type="binding site" evidence="10">
    <location>
        <begin position="204"/>
        <end position="205"/>
    </location>
    <ligand>
        <name>NADP(+)</name>
        <dbReference type="ChEBI" id="CHEBI:58349"/>
    </ligand>
</feature>
<evidence type="ECO:0000256" key="2">
    <source>
        <dbReference type="ARBA" id="ARBA00008312"/>
    </source>
</evidence>
<dbReference type="Proteomes" id="UP000676885">
    <property type="component" value="Chromosome"/>
</dbReference>
<dbReference type="KEGG" id="ajg:KKR91_14160"/>
<keyword evidence="5 9" id="KW-0274">FAD</keyword>
<gene>
    <name evidence="12" type="ORF">KKR91_14160</name>
</gene>
<protein>
    <recommendedName>
        <fullName evidence="3">ferredoxin--NADP(+) reductase</fullName>
        <ecNumber evidence="3">1.18.1.2</ecNumber>
    </recommendedName>
</protein>
<dbReference type="PIRSF" id="PIRSF000362">
    <property type="entry name" value="FNR"/>
    <property type="match status" value="1"/>
</dbReference>
<name>A0A975R0N1_9MICC</name>
<dbReference type="PANTHER" id="PTHR48467">
    <property type="entry name" value="GLUTAMATE SYNTHASE 1 [NADH], CHLOROPLASTIC-LIKE"/>
    <property type="match status" value="1"/>
</dbReference>
<dbReference type="InterPro" id="IPR036188">
    <property type="entry name" value="FAD/NAD-bd_sf"/>
</dbReference>
<reference evidence="12 13" key="1">
    <citation type="submission" date="2021-05" db="EMBL/GenBank/DDBJ databases">
        <title>Novel species in genus Arthrobacter.</title>
        <authorList>
            <person name="Zhang G."/>
        </authorList>
    </citation>
    <scope>NUCLEOTIDE SEQUENCE [LARGE SCALE GENOMIC DNA]</scope>
    <source>
        <strain evidence="13">zg-ZUI227</strain>
    </source>
</reference>
<feature type="binding site" evidence="10">
    <location>
        <position position="378"/>
    </location>
    <ligand>
        <name>NADP(+)</name>
        <dbReference type="ChEBI" id="CHEBI:58349"/>
    </ligand>
</feature>
<keyword evidence="7" id="KW-0560">Oxidoreductase</keyword>
<dbReference type="Pfam" id="PF07992">
    <property type="entry name" value="Pyr_redox_2"/>
    <property type="match status" value="1"/>
</dbReference>
<feature type="binding site" evidence="10">
    <location>
        <position position="216"/>
    </location>
    <ligand>
        <name>NADP(+)</name>
        <dbReference type="ChEBI" id="CHEBI:58349"/>
    </ligand>
</feature>
<feature type="binding site" evidence="9">
    <location>
        <position position="23"/>
    </location>
    <ligand>
        <name>FAD</name>
        <dbReference type="ChEBI" id="CHEBI:57692"/>
    </ligand>
</feature>
<feature type="binding site" evidence="9">
    <location>
        <begin position="378"/>
        <end position="380"/>
    </location>
    <ligand>
        <name>FAD</name>
        <dbReference type="ChEBI" id="CHEBI:57692"/>
    </ligand>
</feature>